<dbReference type="PANTHER" id="PTHR46797">
    <property type="entry name" value="HTH-TYPE TRANSCRIPTIONAL REGULATOR"/>
    <property type="match status" value="1"/>
</dbReference>
<dbReference type="PATRIC" id="fig|796944.3.peg.686"/>
<dbReference type="Gene3D" id="1.10.260.40">
    <property type="entry name" value="lambda repressor-like DNA-binding domains"/>
    <property type="match status" value="1"/>
</dbReference>
<dbReference type="InterPro" id="IPR010982">
    <property type="entry name" value="Lambda_DNA-bd_dom_sf"/>
</dbReference>
<dbReference type="EMBL" id="AFZD01000007">
    <property type="protein sequence ID" value="EHL13318.1"/>
    <property type="molecule type" value="Genomic_DNA"/>
</dbReference>
<accession>G9WSU8</accession>
<evidence type="ECO:0000256" key="1">
    <source>
        <dbReference type="ARBA" id="ARBA00023125"/>
    </source>
</evidence>
<reference evidence="4 5" key="1">
    <citation type="submission" date="2011-08" db="EMBL/GenBank/DDBJ databases">
        <title>The Genome Sequence of Oribacterium sp. ACB7.</title>
        <authorList>
            <consortium name="The Broad Institute Genome Sequencing Platform"/>
            <person name="Earl A."/>
            <person name="Ward D."/>
            <person name="Feldgarden M."/>
            <person name="Gevers D."/>
            <person name="Sizova M."/>
            <person name="Hazen A."/>
            <person name="Epstein S."/>
            <person name="Young S.K."/>
            <person name="Zeng Q."/>
            <person name="Gargeya S."/>
            <person name="Fitzgerald M."/>
            <person name="Haas B."/>
            <person name="Abouelleil A."/>
            <person name="Alvarado L."/>
            <person name="Arachchi H.M."/>
            <person name="Berlin A."/>
            <person name="Brown A."/>
            <person name="Chapman S.B."/>
            <person name="Chen Z."/>
            <person name="Dunbar C."/>
            <person name="Freedman E."/>
            <person name="Gearin G."/>
            <person name="Gellesch M."/>
            <person name="Goldberg J."/>
            <person name="Griggs A."/>
            <person name="Gujja S."/>
            <person name="Heiman D."/>
            <person name="Howarth C."/>
            <person name="Larson L."/>
            <person name="Lui A."/>
            <person name="MacDonald P.J.P."/>
            <person name="Montmayeur A."/>
            <person name="Murphy C."/>
            <person name="Neiman D."/>
            <person name="Pearson M."/>
            <person name="Priest M."/>
            <person name="Roberts A."/>
            <person name="Saif S."/>
            <person name="Shea T."/>
            <person name="Shenoy N."/>
            <person name="Sisk P."/>
            <person name="Stolte C."/>
            <person name="Sykes S."/>
            <person name="Wortman J."/>
            <person name="Nusbaum C."/>
            <person name="Birren B."/>
        </authorList>
    </citation>
    <scope>NUCLEOTIDE SEQUENCE [LARGE SCALE GENOMIC DNA]</scope>
    <source>
        <strain evidence="4 5">ACB7</strain>
    </source>
</reference>
<sequence>MYSREKLKKLREARGLTQYELAKIAGISVVTLNKIESSDLAKPFSKTLDKIAQALGVGIEELSESERKSSPDVFSEINAAICSRAKVIADLMGIDSFMFAYIQKQLDIFRRDLGHFFGISDSILLEAVLFSGASWSRPGNTTHESHFPEVLGDLLALQGISIPVDRKNIIIDTEDKIEEYAKARCVYGICNREGELLRIGETIDLPRRFHEHISKLKKEEYPSMKKYLKGTAQFRIDYHFKLLALEPEKLSGLQSATWRYYAETKLILEEKTYLKGNSYNGKAIVTGDTLIPEHVQKEMIKYYHNIEL</sequence>
<feature type="domain" description="HTH cro/C1-type" evidence="3">
    <location>
        <begin position="7"/>
        <end position="62"/>
    </location>
</feature>
<evidence type="ECO:0000259" key="2">
    <source>
        <dbReference type="PROSITE" id="PS50164"/>
    </source>
</evidence>
<evidence type="ECO:0000313" key="4">
    <source>
        <dbReference type="EMBL" id="EHL13318.1"/>
    </source>
</evidence>
<dbReference type="Proteomes" id="UP000003527">
    <property type="component" value="Unassembled WGS sequence"/>
</dbReference>
<protein>
    <recommendedName>
        <fullName evidence="6">HTH cro/C1-type domain-containing protein</fullName>
    </recommendedName>
</protein>
<evidence type="ECO:0000313" key="5">
    <source>
        <dbReference type="Proteomes" id="UP000003527"/>
    </source>
</evidence>
<dbReference type="PROSITE" id="PS50164">
    <property type="entry name" value="GIY_YIG"/>
    <property type="match status" value="1"/>
</dbReference>
<keyword evidence="5" id="KW-1185">Reference proteome</keyword>
<evidence type="ECO:0008006" key="6">
    <source>
        <dbReference type="Google" id="ProtNLM"/>
    </source>
</evidence>
<dbReference type="PROSITE" id="PS50943">
    <property type="entry name" value="HTH_CROC1"/>
    <property type="match status" value="1"/>
</dbReference>
<dbReference type="SUPFAM" id="SSF47413">
    <property type="entry name" value="lambda repressor-like DNA-binding domains"/>
    <property type="match status" value="1"/>
</dbReference>
<feature type="domain" description="GIY-YIG" evidence="2">
    <location>
        <begin position="182"/>
        <end position="259"/>
    </location>
</feature>
<gene>
    <name evidence="4" type="ORF">HMPREF9624_02164</name>
</gene>
<evidence type="ECO:0000259" key="3">
    <source>
        <dbReference type="PROSITE" id="PS50943"/>
    </source>
</evidence>
<dbReference type="GO" id="GO:0003677">
    <property type="term" value="F:DNA binding"/>
    <property type="evidence" value="ECO:0007669"/>
    <property type="project" value="UniProtKB-KW"/>
</dbReference>
<dbReference type="InterPro" id="IPR000305">
    <property type="entry name" value="GIY-YIG_endonuc"/>
</dbReference>
<dbReference type="AlphaFoldDB" id="G9WSU8"/>
<dbReference type="Pfam" id="PF01381">
    <property type="entry name" value="HTH_3"/>
    <property type="match status" value="1"/>
</dbReference>
<dbReference type="GO" id="GO:0003700">
    <property type="term" value="F:DNA-binding transcription factor activity"/>
    <property type="evidence" value="ECO:0007669"/>
    <property type="project" value="TreeGrafter"/>
</dbReference>
<dbReference type="HOGENOM" id="CLU_902658_0_0_9"/>
<comment type="caution">
    <text evidence="4">The sequence shown here is derived from an EMBL/GenBank/DDBJ whole genome shotgun (WGS) entry which is preliminary data.</text>
</comment>
<keyword evidence="1" id="KW-0238">DNA-binding</keyword>
<name>G9WSU8_9FIRM</name>
<organism evidence="4 5">
    <name type="scientific">Oribacterium asaccharolyticum ACB7</name>
    <dbReference type="NCBI Taxonomy" id="796944"/>
    <lineage>
        <taxon>Bacteria</taxon>
        <taxon>Bacillati</taxon>
        <taxon>Bacillota</taxon>
        <taxon>Clostridia</taxon>
        <taxon>Lachnospirales</taxon>
        <taxon>Lachnospiraceae</taxon>
        <taxon>Oribacterium</taxon>
    </lineage>
</organism>
<dbReference type="InterPro" id="IPR050807">
    <property type="entry name" value="TransReg_Diox_bact_type"/>
</dbReference>
<dbReference type="GO" id="GO:0005829">
    <property type="term" value="C:cytosol"/>
    <property type="evidence" value="ECO:0007669"/>
    <property type="project" value="TreeGrafter"/>
</dbReference>
<dbReference type="RefSeq" id="WP_009537811.1">
    <property type="nucleotide sequence ID" value="NZ_JH414507.1"/>
</dbReference>
<dbReference type="SMART" id="SM00530">
    <property type="entry name" value="HTH_XRE"/>
    <property type="match status" value="1"/>
</dbReference>
<proteinExistence type="predicted"/>
<dbReference type="CDD" id="cd00093">
    <property type="entry name" value="HTH_XRE"/>
    <property type="match status" value="1"/>
</dbReference>
<dbReference type="InterPro" id="IPR001387">
    <property type="entry name" value="Cro/C1-type_HTH"/>
</dbReference>
<dbReference type="PANTHER" id="PTHR46797:SF1">
    <property type="entry name" value="METHYLPHOSPHONATE SYNTHASE"/>
    <property type="match status" value="1"/>
</dbReference>